<dbReference type="InterPro" id="IPR046956">
    <property type="entry name" value="RLP23-like"/>
</dbReference>
<evidence type="ECO:0000256" key="1">
    <source>
        <dbReference type="ARBA" id="ARBA00004479"/>
    </source>
</evidence>
<comment type="caution">
    <text evidence="14">The sequence shown here is derived from an EMBL/GenBank/DDBJ whole genome shotgun (WGS) entry which is preliminary data.</text>
</comment>
<keyword evidence="10" id="KW-0325">Glycoprotein</keyword>
<dbReference type="Gene3D" id="3.80.10.10">
    <property type="entry name" value="Ribonuclease Inhibitor"/>
    <property type="match status" value="1"/>
</dbReference>
<feature type="transmembrane region" description="Helical" evidence="11">
    <location>
        <begin position="219"/>
        <end position="242"/>
    </location>
</feature>
<evidence type="ECO:0000256" key="9">
    <source>
        <dbReference type="ARBA" id="ARBA00023170"/>
    </source>
</evidence>
<proteinExistence type="inferred from homology"/>
<dbReference type="GO" id="GO:0016020">
    <property type="term" value="C:membrane"/>
    <property type="evidence" value="ECO:0007669"/>
    <property type="project" value="UniProtKB-SubCell"/>
</dbReference>
<feature type="signal peptide" evidence="12">
    <location>
        <begin position="1"/>
        <end position="22"/>
    </location>
</feature>
<evidence type="ECO:0000256" key="4">
    <source>
        <dbReference type="ARBA" id="ARBA00022692"/>
    </source>
</evidence>
<accession>A0ABC8KZ32</accession>
<dbReference type="InterPro" id="IPR013210">
    <property type="entry name" value="LRR_N_plant-typ"/>
</dbReference>
<evidence type="ECO:0000256" key="8">
    <source>
        <dbReference type="ARBA" id="ARBA00023136"/>
    </source>
</evidence>
<dbReference type="Proteomes" id="UP001642260">
    <property type="component" value="Unassembled WGS sequence"/>
</dbReference>
<dbReference type="AlphaFoldDB" id="A0ABC8KZ32"/>
<evidence type="ECO:0000256" key="6">
    <source>
        <dbReference type="ARBA" id="ARBA00022737"/>
    </source>
</evidence>
<dbReference type="PANTHER" id="PTHR48063:SF93">
    <property type="entry name" value="LEUCINE-RICH REPEAT-CONTAINING N-TERMINAL PLANT-TYPE DOMAIN-CONTAINING PROTEIN"/>
    <property type="match status" value="1"/>
</dbReference>
<comment type="subcellular location">
    <subcellularLocation>
        <location evidence="1">Membrane</location>
        <topology evidence="1">Single-pass type I membrane protein</topology>
    </subcellularLocation>
</comment>
<keyword evidence="7 11" id="KW-1133">Transmembrane helix</keyword>
<dbReference type="FunFam" id="3.80.10.10:FF:000275">
    <property type="entry name" value="Leucine-rich repeat receptor-like protein kinase"/>
    <property type="match status" value="1"/>
</dbReference>
<keyword evidence="5 12" id="KW-0732">Signal</keyword>
<evidence type="ECO:0000256" key="10">
    <source>
        <dbReference type="ARBA" id="ARBA00023180"/>
    </source>
</evidence>
<evidence type="ECO:0000256" key="11">
    <source>
        <dbReference type="SAM" id="Phobius"/>
    </source>
</evidence>
<keyword evidence="3" id="KW-0433">Leucine-rich repeat</keyword>
<keyword evidence="9" id="KW-0675">Receptor</keyword>
<keyword evidence="15" id="KW-1185">Reference proteome</keyword>
<gene>
    <name evidence="14" type="ORF">ERUC_LOCUS30250</name>
</gene>
<evidence type="ECO:0000256" key="5">
    <source>
        <dbReference type="ARBA" id="ARBA00022729"/>
    </source>
</evidence>
<evidence type="ECO:0000313" key="15">
    <source>
        <dbReference type="Proteomes" id="UP001642260"/>
    </source>
</evidence>
<dbReference type="PANTHER" id="PTHR48063">
    <property type="entry name" value="LRR RECEPTOR-LIKE KINASE"/>
    <property type="match status" value="1"/>
</dbReference>
<keyword evidence="4 11" id="KW-0812">Transmembrane</keyword>
<dbReference type="InterPro" id="IPR001611">
    <property type="entry name" value="Leu-rich_rpt"/>
</dbReference>
<keyword evidence="8 11" id="KW-0472">Membrane</keyword>
<evidence type="ECO:0000256" key="2">
    <source>
        <dbReference type="ARBA" id="ARBA00009592"/>
    </source>
</evidence>
<evidence type="ECO:0000313" key="14">
    <source>
        <dbReference type="EMBL" id="CAH8364717.1"/>
    </source>
</evidence>
<dbReference type="InterPro" id="IPR032675">
    <property type="entry name" value="LRR_dom_sf"/>
</dbReference>
<organism evidence="14 15">
    <name type="scientific">Eruca vesicaria subsp. sativa</name>
    <name type="common">Garden rocket</name>
    <name type="synonym">Eruca sativa</name>
    <dbReference type="NCBI Taxonomy" id="29727"/>
    <lineage>
        <taxon>Eukaryota</taxon>
        <taxon>Viridiplantae</taxon>
        <taxon>Streptophyta</taxon>
        <taxon>Embryophyta</taxon>
        <taxon>Tracheophyta</taxon>
        <taxon>Spermatophyta</taxon>
        <taxon>Magnoliopsida</taxon>
        <taxon>eudicotyledons</taxon>
        <taxon>Gunneridae</taxon>
        <taxon>Pentapetalae</taxon>
        <taxon>rosids</taxon>
        <taxon>malvids</taxon>
        <taxon>Brassicales</taxon>
        <taxon>Brassicaceae</taxon>
        <taxon>Brassiceae</taxon>
        <taxon>Eruca</taxon>
    </lineage>
</organism>
<keyword evidence="6" id="KW-0677">Repeat</keyword>
<feature type="domain" description="Leucine-rich repeat-containing N-terminal plant-type" evidence="13">
    <location>
        <begin position="29"/>
        <end position="66"/>
    </location>
</feature>
<evidence type="ECO:0000256" key="3">
    <source>
        <dbReference type="ARBA" id="ARBA00022614"/>
    </source>
</evidence>
<comment type="similarity">
    <text evidence="2">Belongs to the RLP family.</text>
</comment>
<dbReference type="SUPFAM" id="SSF52058">
    <property type="entry name" value="L domain-like"/>
    <property type="match status" value="1"/>
</dbReference>
<protein>
    <recommendedName>
        <fullName evidence="13">Leucine-rich repeat-containing N-terminal plant-type domain-containing protein</fullName>
    </recommendedName>
</protein>
<dbReference type="Pfam" id="PF00560">
    <property type="entry name" value="LRR_1"/>
    <property type="match status" value="3"/>
</dbReference>
<dbReference type="EMBL" id="CAKOAT010387377">
    <property type="protein sequence ID" value="CAH8364717.1"/>
    <property type="molecule type" value="Genomic_DNA"/>
</dbReference>
<evidence type="ECO:0000256" key="12">
    <source>
        <dbReference type="SAM" id="SignalP"/>
    </source>
</evidence>
<evidence type="ECO:0000256" key="7">
    <source>
        <dbReference type="ARBA" id="ARBA00022989"/>
    </source>
</evidence>
<reference evidence="14 15" key="1">
    <citation type="submission" date="2022-03" db="EMBL/GenBank/DDBJ databases">
        <authorList>
            <person name="Macdonald S."/>
            <person name="Ahmed S."/>
            <person name="Newling K."/>
        </authorList>
    </citation>
    <scope>NUCLEOTIDE SEQUENCE [LARGE SCALE GENOMIC DNA]</scope>
</reference>
<feature type="chain" id="PRO_5044790650" description="Leucine-rich repeat-containing N-terminal plant-type domain-containing protein" evidence="12">
    <location>
        <begin position="23"/>
        <end position="256"/>
    </location>
</feature>
<sequence>MRIIKLVMTCLWFLLVSRFTSANEANMNCLRSIKSQVEDPNGYLSSWVFHNVTEGSICMFNGVSCWNDKENRVMSIELPGYGLKGEFPHGINQCYGLTNLNLSGNNFIGVLPSNIASLVAFLTTLDLSYNQFSGEIPAGLSNITYLNILMLQGNQFTGQLPPELASLQRLRQFSAADNQLIGPVPKFDEAMGIGEDSFANNTGLCGLPMDLCIDLEEEMIRFGMIGAALFAPVGAFLGWFFLNDKKEKRGELRRRS</sequence>
<evidence type="ECO:0000259" key="13">
    <source>
        <dbReference type="Pfam" id="PF08263"/>
    </source>
</evidence>
<name>A0ABC8KZ32_ERUVS</name>
<dbReference type="Pfam" id="PF08263">
    <property type="entry name" value="LRRNT_2"/>
    <property type="match status" value="1"/>
</dbReference>